<evidence type="ECO:0000313" key="3">
    <source>
        <dbReference type="Proteomes" id="UP000824755"/>
    </source>
</evidence>
<protein>
    <submittedName>
        <fullName evidence="2">Uncharacterized protein</fullName>
    </submittedName>
</protein>
<keyword evidence="3" id="KW-1185">Reference proteome</keyword>
<name>A0ABX8WP19_9GAMM</name>
<accession>A0ABX8WP19</accession>
<keyword evidence="1" id="KW-1133">Transmembrane helix</keyword>
<keyword evidence="1" id="KW-0472">Membrane</keyword>
<proteinExistence type="predicted"/>
<sequence length="82" mass="9422">MKRFEFKTAKLSRLIAAAICFGLIFYVMLKFGFKQTRGTVAKSLLAGALFSFGMWFISSLFSKQGTLNNRLMRDRSKTHQNF</sequence>
<dbReference type="EMBL" id="CP080544">
    <property type="protein sequence ID" value="QYR52671.1"/>
    <property type="molecule type" value="Genomic_DNA"/>
</dbReference>
<evidence type="ECO:0000256" key="1">
    <source>
        <dbReference type="SAM" id="Phobius"/>
    </source>
</evidence>
<reference evidence="2 3" key="1">
    <citation type="submission" date="2021-08" db="EMBL/GenBank/DDBJ databases">
        <title>Lysobacter sp. strain CJ11 Genome sequencing and assembly.</title>
        <authorList>
            <person name="Kim I."/>
        </authorList>
    </citation>
    <scope>NUCLEOTIDE SEQUENCE [LARGE SCALE GENOMIC DNA]</scope>
    <source>
        <strain evidence="2 3">CJ11</strain>
    </source>
</reference>
<evidence type="ECO:0000313" key="2">
    <source>
        <dbReference type="EMBL" id="QYR52671.1"/>
    </source>
</evidence>
<dbReference type="Proteomes" id="UP000824755">
    <property type="component" value="Chromosome"/>
</dbReference>
<feature type="transmembrane region" description="Helical" evidence="1">
    <location>
        <begin position="44"/>
        <end position="62"/>
    </location>
</feature>
<gene>
    <name evidence="2" type="ORF">H8L67_08780</name>
</gene>
<keyword evidence="1" id="KW-0812">Transmembrane</keyword>
<organism evidence="2 3">
    <name type="scientific">Lysobacter soyae</name>
    <dbReference type="NCBI Taxonomy" id="2764185"/>
    <lineage>
        <taxon>Bacteria</taxon>
        <taxon>Pseudomonadati</taxon>
        <taxon>Pseudomonadota</taxon>
        <taxon>Gammaproteobacteria</taxon>
        <taxon>Lysobacterales</taxon>
        <taxon>Lysobacteraceae</taxon>
        <taxon>Lysobacter</taxon>
    </lineage>
</organism>
<dbReference type="RefSeq" id="WP_220379456.1">
    <property type="nucleotide sequence ID" value="NZ_CP080544.1"/>
</dbReference>
<feature type="transmembrane region" description="Helical" evidence="1">
    <location>
        <begin position="12"/>
        <end position="32"/>
    </location>
</feature>